<evidence type="ECO:0000259" key="7">
    <source>
        <dbReference type="SMART" id="SM00062"/>
    </source>
</evidence>
<evidence type="ECO:0000256" key="6">
    <source>
        <dbReference type="SAM" id="SignalP"/>
    </source>
</evidence>
<evidence type="ECO:0000256" key="5">
    <source>
        <dbReference type="ARBA" id="ARBA00022764"/>
    </source>
</evidence>
<keyword evidence="3" id="KW-0813">Transport</keyword>
<dbReference type="Gene3D" id="3.40.190.10">
    <property type="entry name" value="Periplasmic binding protein-like II"/>
    <property type="match status" value="2"/>
</dbReference>
<proteinExistence type="inferred from homology"/>
<evidence type="ECO:0000256" key="1">
    <source>
        <dbReference type="ARBA" id="ARBA00004418"/>
    </source>
</evidence>
<dbReference type="InterPro" id="IPR001638">
    <property type="entry name" value="Solute-binding_3/MltF_N"/>
</dbReference>
<dbReference type="PANTHER" id="PTHR35936">
    <property type="entry name" value="MEMBRANE-BOUND LYTIC MUREIN TRANSGLYCOSYLASE F"/>
    <property type="match status" value="1"/>
</dbReference>
<dbReference type="PANTHER" id="PTHR35936:SF17">
    <property type="entry name" value="ARGININE-BINDING EXTRACELLULAR PROTEIN ARTP"/>
    <property type="match status" value="1"/>
</dbReference>
<accession>A0A0F4V9A0</accession>
<dbReference type="NCBIfam" id="TIGR01096">
    <property type="entry name" value="3A0103s03R"/>
    <property type="match status" value="1"/>
</dbReference>
<keyword evidence="4 6" id="KW-0732">Signal</keyword>
<dbReference type="OrthoDB" id="9768183at2"/>
<sequence>MIKTMCLGFALALCVSSAMAENKPLRIGIEAAYPPFAFKTSDGSIGGFDYDIGNALCAQMQTKCVWVEQEFDGLIPSLKVHKIDAVISSMLITEERKRSVTFTEKYYSSPARLVMKAGNHVDDDFKQLKGKRIGVQRGTSQDRYATDKLQPLGTEIVRYGSQSEIYLDMQSDRLDGTIANAAPLQEGFLKTPQGQGFAFVGPELRNKEYFGEGTGIAVSKGNTELAQRFNTAIKALRADGTYQHVEKKYFDYNIYGD</sequence>
<comment type="subcellular location">
    <subcellularLocation>
        <location evidence="1">Periplasm</location>
    </subcellularLocation>
</comment>
<feature type="chain" id="PRO_5002480244" evidence="6">
    <location>
        <begin position="21"/>
        <end position="257"/>
    </location>
</feature>
<dbReference type="RefSeq" id="WP_046054175.1">
    <property type="nucleotide sequence ID" value="NZ_LACH01000023.1"/>
</dbReference>
<evidence type="ECO:0000256" key="2">
    <source>
        <dbReference type="ARBA" id="ARBA00010333"/>
    </source>
</evidence>
<evidence type="ECO:0000256" key="3">
    <source>
        <dbReference type="ARBA" id="ARBA00022448"/>
    </source>
</evidence>
<dbReference type="AlphaFoldDB" id="A0A0F4V9A0"/>
<gene>
    <name evidence="8" type="ORF">VD17_13115</name>
</gene>
<dbReference type="Proteomes" id="UP000033400">
    <property type="component" value="Unassembled WGS sequence"/>
</dbReference>
<dbReference type="Pfam" id="PF00497">
    <property type="entry name" value="SBP_bac_3"/>
    <property type="match status" value="1"/>
</dbReference>
<name>A0A0F4V9A0_PSEFL</name>
<protein>
    <submittedName>
        <fullName evidence="8">ABC transporter substrate-binding protein</fullName>
    </submittedName>
</protein>
<dbReference type="GO" id="GO:0030288">
    <property type="term" value="C:outer membrane-bounded periplasmic space"/>
    <property type="evidence" value="ECO:0007669"/>
    <property type="project" value="InterPro"/>
</dbReference>
<reference evidence="8 9" key="1">
    <citation type="submission" date="2015-03" db="EMBL/GenBank/DDBJ databases">
        <title>Comparative genomics of Pseudomonas insights into diversity of traits involved in vanlence and defense.</title>
        <authorList>
            <person name="Qin Y."/>
        </authorList>
    </citation>
    <scope>NUCLEOTIDE SEQUENCE [LARGE SCALE GENOMIC DNA]</scope>
    <source>
        <strain evidence="8 9">H24</strain>
    </source>
</reference>
<feature type="signal peptide" evidence="6">
    <location>
        <begin position="1"/>
        <end position="20"/>
    </location>
</feature>
<comment type="similarity">
    <text evidence="2">Belongs to the bacterial solute-binding protein 3 family.</text>
</comment>
<evidence type="ECO:0000313" key="9">
    <source>
        <dbReference type="Proteomes" id="UP000033400"/>
    </source>
</evidence>
<dbReference type="SMART" id="SM00062">
    <property type="entry name" value="PBPb"/>
    <property type="match status" value="1"/>
</dbReference>
<dbReference type="CDD" id="cd13703">
    <property type="entry name" value="PBP2_HisJ_LAO"/>
    <property type="match status" value="1"/>
</dbReference>
<dbReference type="EMBL" id="LACH01000023">
    <property type="protein sequence ID" value="KJZ65376.1"/>
    <property type="molecule type" value="Genomic_DNA"/>
</dbReference>
<feature type="domain" description="Solute-binding protein family 3/N-terminal" evidence="7">
    <location>
        <begin position="24"/>
        <end position="253"/>
    </location>
</feature>
<dbReference type="SUPFAM" id="SSF53850">
    <property type="entry name" value="Periplasmic binding protein-like II"/>
    <property type="match status" value="1"/>
</dbReference>
<dbReference type="PATRIC" id="fig|294.133.peg.2091"/>
<organism evidence="8 9">
    <name type="scientific">Pseudomonas fluorescens</name>
    <dbReference type="NCBI Taxonomy" id="294"/>
    <lineage>
        <taxon>Bacteria</taxon>
        <taxon>Pseudomonadati</taxon>
        <taxon>Pseudomonadota</taxon>
        <taxon>Gammaproteobacteria</taxon>
        <taxon>Pseudomonadales</taxon>
        <taxon>Pseudomonadaceae</taxon>
        <taxon>Pseudomonas</taxon>
    </lineage>
</organism>
<keyword evidence="5" id="KW-0574">Periplasm</keyword>
<evidence type="ECO:0000313" key="8">
    <source>
        <dbReference type="EMBL" id="KJZ65376.1"/>
    </source>
</evidence>
<comment type="caution">
    <text evidence="8">The sequence shown here is derived from an EMBL/GenBank/DDBJ whole genome shotgun (WGS) entry which is preliminary data.</text>
</comment>
<evidence type="ECO:0000256" key="4">
    <source>
        <dbReference type="ARBA" id="ARBA00022729"/>
    </source>
</evidence>
<dbReference type="InterPro" id="IPR005768">
    <property type="entry name" value="Lys_Arg_Orn-bd"/>
</dbReference>